<reference evidence="1" key="1">
    <citation type="journal article" date="2021" name="IMA Fungus">
        <title>Genomic characterization of three marine fungi, including Emericellopsis atlantica sp. nov. with signatures of a generalist lifestyle and marine biomass degradation.</title>
        <authorList>
            <person name="Hagestad O.C."/>
            <person name="Hou L."/>
            <person name="Andersen J.H."/>
            <person name="Hansen E.H."/>
            <person name="Altermark B."/>
            <person name="Li C."/>
            <person name="Kuhnert E."/>
            <person name="Cox R.J."/>
            <person name="Crous P.W."/>
            <person name="Spatafora J.W."/>
            <person name="Lail K."/>
            <person name="Amirebrahimi M."/>
            <person name="Lipzen A."/>
            <person name="Pangilinan J."/>
            <person name="Andreopoulos W."/>
            <person name="Hayes R.D."/>
            <person name="Ng V."/>
            <person name="Grigoriev I.V."/>
            <person name="Jackson S.A."/>
            <person name="Sutton T.D.S."/>
            <person name="Dobson A.D.W."/>
            <person name="Rama T."/>
        </authorList>
    </citation>
    <scope>NUCLEOTIDE SEQUENCE</scope>
    <source>
        <strain evidence="1">TRa018bII</strain>
    </source>
</reference>
<keyword evidence="2" id="KW-1185">Reference proteome</keyword>
<feature type="non-terminal residue" evidence="1">
    <location>
        <position position="67"/>
    </location>
</feature>
<dbReference type="Proteomes" id="UP000824998">
    <property type="component" value="Unassembled WGS sequence"/>
</dbReference>
<evidence type="ECO:0000313" key="2">
    <source>
        <dbReference type="Proteomes" id="UP000824998"/>
    </source>
</evidence>
<proteinExistence type="predicted"/>
<protein>
    <submittedName>
        <fullName evidence="1">Uncharacterized protein</fullName>
    </submittedName>
</protein>
<dbReference type="OrthoDB" id="3783534at2759"/>
<organism evidence="1 2">
    <name type="scientific">Amylocarpus encephaloides</name>
    <dbReference type="NCBI Taxonomy" id="45428"/>
    <lineage>
        <taxon>Eukaryota</taxon>
        <taxon>Fungi</taxon>
        <taxon>Dikarya</taxon>
        <taxon>Ascomycota</taxon>
        <taxon>Pezizomycotina</taxon>
        <taxon>Leotiomycetes</taxon>
        <taxon>Helotiales</taxon>
        <taxon>Helotiales incertae sedis</taxon>
        <taxon>Amylocarpus</taxon>
    </lineage>
</organism>
<dbReference type="EMBL" id="MU251464">
    <property type="protein sequence ID" value="KAG9234432.1"/>
    <property type="molecule type" value="Genomic_DNA"/>
</dbReference>
<sequence length="67" mass="7591">MVTSVDHKHVPTLHVIDHWLAEETASFIWLPTSYRPTCKAVWGRLVVLGHASGRLSFLEIQQGLKLI</sequence>
<gene>
    <name evidence="1" type="ORF">BJ875DRAFT_461636</name>
</gene>
<evidence type="ECO:0000313" key="1">
    <source>
        <dbReference type="EMBL" id="KAG9234432.1"/>
    </source>
</evidence>
<accession>A0A9P8C5Q2</accession>
<dbReference type="AlphaFoldDB" id="A0A9P8C5Q2"/>
<comment type="caution">
    <text evidence="1">The sequence shown here is derived from an EMBL/GenBank/DDBJ whole genome shotgun (WGS) entry which is preliminary data.</text>
</comment>
<name>A0A9P8C5Q2_9HELO</name>